<organism evidence="7 8">
    <name type="scientific">Psychrilyobacter piezotolerans</name>
    <dbReference type="NCBI Taxonomy" id="2293438"/>
    <lineage>
        <taxon>Bacteria</taxon>
        <taxon>Fusobacteriati</taxon>
        <taxon>Fusobacteriota</taxon>
        <taxon>Fusobacteriia</taxon>
        <taxon>Fusobacteriales</taxon>
        <taxon>Fusobacteriaceae</taxon>
        <taxon>Psychrilyobacter</taxon>
    </lineage>
</organism>
<dbReference type="EC" id="4.3.3.6" evidence="6"/>
<gene>
    <name evidence="6" type="primary">pdxT</name>
    <name evidence="7" type="ORF">DYH56_15175</name>
</gene>
<keyword evidence="6" id="KW-0663">Pyridoxal phosphate</keyword>
<dbReference type="PROSITE" id="PS51273">
    <property type="entry name" value="GATASE_TYPE_1"/>
    <property type="match status" value="1"/>
</dbReference>
<keyword evidence="2 6" id="KW-0378">Hydrolase</keyword>
<comment type="similarity">
    <text evidence="1 6">Belongs to the glutaminase PdxT/SNO family.</text>
</comment>
<dbReference type="PANTHER" id="PTHR31559">
    <property type="entry name" value="PYRIDOXAL 5'-PHOSPHATE SYNTHASE SUBUNIT SNO"/>
    <property type="match status" value="1"/>
</dbReference>
<proteinExistence type="inferred from homology"/>
<feature type="binding site" evidence="6">
    <location>
        <begin position="134"/>
        <end position="135"/>
    </location>
    <ligand>
        <name>L-glutamine</name>
        <dbReference type="ChEBI" id="CHEBI:58359"/>
    </ligand>
</feature>
<comment type="catalytic activity">
    <reaction evidence="6">
        <text>aldehydo-D-ribose 5-phosphate + D-glyceraldehyde 3-phosphate + L-glutamine = pyridoxal 5'-phosphate + L-glutamate + phosphate + 3 H2O + H(+)</text>
        <dbReference type="Rhea" id="RHEA:31507"/>
        <dbReference type="ChEBI" id="CHEBI:15377"/>
        <dbReference type="ChEBI" id="CHEBI:15378"/>
        <dbReference type="ChEBI" id="CHEBI:29985"/>
        <dbReference type="ChEBI" id="CHEBI:43474"/>
        <dbReference type="ChEBI" id="CHEBI:58273"/>
        <dbReference type="ChEBI" id="CHEBI:58359"/>
        <dbReference type="ChEBI" id="CHEBI:59776"/>
        <dbReference type="ChEBI" id="CHEBI:597326"/>
        <dbReference type="EC" id="4.3.3.6"/>
    </reaction>
</comment>
<evidence type="ECO:0000256" key="6">
    <source>
        <dbReference type="HAMAP-Rule" id="MF_01615"/>
    </source>
</evidence>
<evidence type="ECO:0000256" key="1">
    <source>
        <dbReference type="ARBA" id="ARBA00008345"/>
    </source>
</evidence>
<comment type="function">
    <text evidence="6">Catalyzes the hydrolysis of glutamine to glutamate and ammonia as part of the biosynthesis of pyridoxal 5'-phosphate. The resulting ammonia molecule is channeled to the active site of PdxS.</text>
</comment>
<name>A0ABX9KCX9_9FUSO</name>
<evidence type="ECO:0000256" key="2">
    <source>
        <dbReference type="ARBA" id="ARBA00022801"/>
    </source>
</evidence>
<dbReference type="PROSITE" id="PS01236">
    <property type="entry name" value="PDXT_SNO_1"/>
    <property type="match status" value="1"/>
</dbReference>
<comment type="catalytic activity">
    <reaction evidence="5 6">
        <text>L-glutamine + H2O = L-glutamate + NH4(+)</text>
        <dbReference type="Rhea" id="RHEA:15889"/>
        <dbReference type="ChEBI" id="CHEBI:15377"/>
        <dbReference type="ChEBI" id="CHEBI:28938"/>
        <dbReference type="ChEBI" id="CHEBI:29985"/>
        <dbReference type="ChEBI" id="CHEBI:58359"/>
        <dbReference type="EC" id="3.5.1.2"/>
    </reaction>
</comment>
<dbReference type="HAMAP" id="MF_01615">
    <property type="entry name" value="PdxT"/>
    <property type="match status" value="1"/>
</dbReference>
<protein>
    <recommendedName>
        <fullName evidence="6">Pyridoxal 5'-phosphate synthase subunit PdxT</fullName>
        <ecNumber evidence="6">4.3.3.6</ecNumber>
    </recommendedName>
    <alternativeName>
        <fullName evidence="6">Pdx2</fullName>
    </alternativeName>
    <alternativeName>
        <fullName evidence="6">Pyridoxal 5'-phosphate synthase glutaminase subunit</fullName>
        <ecNumber evidence="6">3.5.1.2</ecNumber>
    </alternativeName>
</protein>
<dbReference type="RefSeq" id="WP_114643707.1">
    <property type="nucleotide sequence ID" value="NZ_JAACIO010000046.1"/>
</dbReference>
<comment type="subunit">
    <text evidence="6">In the presence of PdxS, forms a dodecamer of heterodimers. Only shows activity in the heterodimer.</text>
</comment>
<dbReference type="CDD" id="cd01749">
    <property type="entry name" value="GATase1_PB"/>
    <property type="match status" value="1"/>
</dbReference>
<evidence type="ECO:0000256" key="5">
    <source>
        <dbReference type="ARBA" id="ARBA00049534"/>
    </source>
</evidence>
<feature type="active site" description="Nucleophile" evidence="6">
    <location>
        <position position="79"/>
    </location>
</feature>
<dbReference type="InterPro" id="IPR021196">
    <property type="entry name" value="PdxT/SNO_CS"/>
</dbReference>
<keyword evidence="3 6" id="KW-0315">Glutamine amidotransferase</keyword>
<keyword evidence="4 6" id="KW-0456">Lyase</keyword>
<comment type="pathway">
    <text evidence="6">Cofactor biosynthesis; pyridoxal 5'-phosphate biosynthesis.</text>
</comment>
<keyword evidence="8" id="KW-1185">Reference proteome</keyword>
<feature type="active site" description="Charge relay system" evidence="6">
    <location>
        <position position="172"/>
    </location>
</feature>
<dbReference type="PIRSF" id="PIRSF005639">
    <property type="entry name" value="Glut_amidoT_SNO"/>
    <property type="match status" value="1"/>
</dbReference>
<dbReference type="Gene3D" id="3.40.50.880">
    <property type="match status" value="1"/>
</dbReference>
<evidence type="ECO:0000313" key="8">
    <source>
        <dbReference type="Proteomes" id="UP000263486"/>
    </source>
</evidence>
<evidence type="ECO:0000256" key="4">
    <source>
        <dbReference type="ARBA" id="ARBA00023239"/>
    </source>
</evidence>
<dbReference type="EC" id="3.5.1.2" evidence="6"/>
<feature type="binding site" evidence="6">
    <location>
        <begin position="47"/>
        <end position="49"/>
    </location>
    <ligand>
        <name>L-glutamine</name>
        <dbReference type="ChEBI" id="CHEBI:58359"/>
    </ligand>
</feature>
<feature type="binding site" evidence="6">
    <location>
        <position position="106"/>
    </location>
    <ligand>
        <name>L-glutamine</name>
        <dbReference type="ChEBI" id="CHEBI:58359"/>
    </ligand>
</feature>
<dbReference type="SUPFAM" id="SSF52317">
    <property type="entry name" value="Class I glutamine amidotransferase-like"/>
    <property type="match status" value="1"/>
</dbReference>
<dbReference type="InterPro" id="IPR002161">
    <property type="entry name" value="PdxT/SNO"/>
</dbReference>
<dbReference type="NCBIfam" id="TIGR03800">
    <property type="entry name" value="PLP_synth_Pdx2"/>
    <property type="match status" value="1"/>
</dbReference>
<feature type="active site" description="Charge relay system" evidence="6">
    <location>
        <position position="170"/>
    </location>
</feature>
<dbReference type="PROSITE" id="PS51130">
    <property type="entry name" value="PDXT_SNO_2"/>
    <property type="match status" value="1"/>
</dbReference>
<dbReference type="Proteomes" id="UP000263486">
    <property type="component" value="Unassembled WGS sequence"/>
</dbReference>
<evidence type="ECO:0000256" key="3">
    <source>
        <dbReference type="ARBA" id="ARBA00022962"/>
    </source>
</evidence>
<sequence>MKNIGVLALQGAFREHMNIIQSLGHKGVEIRKIEDLNSIDGLILPGGESTAMGKLLVDFDLKEILIQKIGEGLPVWGTCAGMILLAKEIAHDKTTHLSLMDIVVRRNGYGRQLGSFKVDGIFKGIENKIPMVFIRAPYIENAGKGVDILAEVDERIVAARENNLLVTSFHPELTDNLETHRYFINMMDK</sequence>
<dbReference type="EMBL" id="QUAJ01000050">
    <property type="protein sequence ID" value="REI39336.1"/>
    <property type="molecule type" value="Genomic_DNA"/>
</dbReference>
<reference evidence="7 8" key="1">
    <citation type="submission" date="2018-08" db="EMBL/GenBank/DDBJ databases">
        <title>Draft genome sequence of Psychrilyobacter sp. strain SD5 isolated from Black Sea water.</title>
        <authorList>
            <person name="Yadav S."/>
            <person name="Villanueva L."/>
            <person name="Damste J.S.S."/>
        </authorList>
    </citation>
    <scope>NUCLEOTIDE SEQUENCE [LARGE SCALE GENOMIC DNA]</scope>
    <source>
        <strain evidence="7 8">SD5</strain>
    </source>
</reference>
<dbReference type="InterPro" id="IPR029062">
    <property type="entry name" value="Class_I_gatase-like"/>
</dbReference>
<evidence type="ECO:0000313" key="7">
    <source>
        <dbReference type="EMBL" id="REI39336.1"/>
    </source>
</evidence>
<dbReference type="Pfam" id="PF01174">
    <property type="entry name" value="SNO"/>
    <property type="match status" value="1"/>
</dbReference>
<accession>A0ABX9KCX9</accession>
<comment type="caution">
    <text evidence="7">The sequence shown here is derived from an EMBL/GenBank/DDBJ whole genome shotgun (WGS) entry which is preliminary data.</text>
</comment>
<dbReference type="PANTHER" id="PTHR31559:SF0">
    <property type="entry name" value="PYRIDOXAL 5'-PHOSPHATE SYNTHASE SUBUNIT SNO1-RELATED"/>
    <property type="match status" value="1"/>
</dbReference>